<organism evidence="1 2">
    <name type="scientific">Smallanthus sonchifolius</name>
    <dbReference type="NCBI Taxonomy" id="185202"/>
    <lineage>
        <taxon>Eukaryota</taxon>
        <taxon>Viridiplantae</taxon>
        <taxon>Streptophyta</taxon>
        <taxon>Embryophyta</taxon>
        <taxon>Tracheophyta</taxon>
        <taxon>Spermatophyta</taxon>
        <taxon>Magnoliopsida</taxon>
        <taxon>eudicotyledons</taxon>
        <taxon>Gunneridae</taxon>
        <taxon>Pentapetalae</taxon>
        <taxon>asterids</taxon>
        <taxon>campanulids</taxon>
        <taxon>Asterales</taxon>
        <taxon>Asteraceae</taxon>
        <taxon>Asteroideae</taxon>
        <taxon>Heliantheae alliance</taxon>
        <taxon>Millerieae</taxon>
        <taxon>Smallanthus</taxon>
    </lineage>
</organism>
<proteinExistence type="predicted"/>
<dbReference type="Proteomes" id="UP001056120">
    <property type="component" value="Linkage Group LG01"/>
</dbReference>
<reference evidence="2" key="1">
    <citation type="journal article" date="2022" name="Mol. Ecol. Resour.">
        <title>The genomes of chicory, endive, great burdock and yacon provide insights into Asteraceae palaeo-polyploidization history and plant inulin production.</title>
        <authorList>
            <person name="Fan W."/>
            <person name="Wang S."/>
            <person name="Wang H."/>
            <person name="Wang A."/>
            <person name="Jiang F."/>
            <person name="Liu H."/>
            <person name="Zhao H."/>
            <person name="Xu D."/>
            <person name="Zhang Y."/>
        </authorList>
    </citation>
    <scope>NUCLEOTIDE SEQUENCE [LARGE SCALE GENOMIC DNA]</scope>
    <source>
        <strain evidence="2">cv. Yunnan</strain>
    </source>
</reference>
<comment type="caution">
    <text evidence="1">The sequence shown here is derived from an EMBL/GenBank/DDBJ whole genome shotgun (WGS) entry which is preliminary data.</text>
</comment>
<evidence type="ECO:0000313" key="1">
    <source>
        <dbReference type="EMBL" id="KAI3826585.1"/>
    </source>
</evidence>
<evidence type="ECO:0000313" key="2">
    <source>
        <dbReference type="Proteomes" id="UP001056120"/>
    </source>
</evidence>
<keyword evidence="2" id="KW-1185">Reference proteome</keyword>
<dbReference type="EMBL" id="CM042018">
    <property type="protein sequence ID" value="KAI3826585.1"/>
    <property type="molecule type" value="Genomic_DNA"/>
</dbReference>
<protein>
    <submittedName>
        <fullName evidence="1">Uncharacterized protein</fullName>
    </submittedName>
</protein>
<name>A0ACB9K309_9ASTR</name>
<reference evidence="1 2" key="2">
    <citation type="journal article" date="2022" name="Mol. Ecol. Resour.">
        <title>The genomes of chicory, endive, great burdock and yacon provide insights into Asteraceae paleo-polyploidization history and plant inulin production.</title>
        <authorList>
            <person name="Fan W."/>
            <person name="Wang S."/>
            <person name="Wang H."/>
            <person name="Wang A."/>
            <person name="Jiang F."/>
            <person name="Liu H."/>
            <person name="Zhao H."/>
            <person name="Xu D."/>
            <person name="Zhang Y."/>
        </authorList>
    </citation>
    <scope>NUCLEOTIDE SEQUENCE [LARGE SCALE GENOMIC DNA]</scope>
    <source>
        <strain evidence="2">cv. Yunnan</strain>
        <tissue evidence="1">Leaves</tissue>
    </source>
</reference>
<gene>
    <name evidence="1" type="ORF">L1987_00633</name>
</gene>
<accession>A0ACB9K309</accession>
<sequence length="82" mass="9584">MCLIHIYCKYHILGFEWTTNQMGNHCHNHICYCENSHVDGCQASQYQQNKKEKKPQISLRKICRKSAAVADSIMKFAARFSF</sequence>